<feature type="transmembrane region" description="Helical" evidence="1">
    <location>
        <begin position="141"/>
        <end position="167"/>
    </location>
</feature>
<keyword evidence="1" id="KW-0812">Transmembrane</keyword>
<dbReference type="RefSeq" id="WP_186859357.1">
    <property type="nucleotide sequence ID" value="NZ_JACOOO010000004.1"/>
</dbReference>
<feature type="transmembrane region" description="Helical" evidence="1">
    <location>
        <begin position="217"/>
        <end position="239"/>
    </location>
</feature>
<proteinExistence type="predicted"/>
<feature type="transmembrane region" description="Helical" evidence="1">
    <location>
        <begin position="324"/>
        <end position="351"/>
    </location>
</feature>
<feature type="transmembrane region" description="Helical" evidence="1">
    <location>
        <begin position="431"/>
        <end position="452"/>
    </location>
</feature>
<keyword evidence="1" id="KW-1133">Transmembrane helix</keyword>
<organism evidence="2 3">
    <name type="scientific">Clostridium hominis</name>
    <dbReference type="NCBI Taxonomy" id="2763036"/>
    <lineage>
        <taxon>Bacteria</taxon>
        <taxon>Bacillati</taxon>
        <taxon>Bacillota</taxon>
        <taxon>Clostridia</taxon>
        <taxon>Eubacteriales</taxon>
        <taxon>Clostridiaceae</taxon>
        <taxon>Clostridium</taxon>
    </lineage>
</organism>
<comment type="caution">
    <text evidence="2">The sequence shown here is derived from an EMBL/GenBank/DDBJ whole genome shotgun (WGS) entry which is preliminary data.</text>
</comment>
<dbReference type="EMBL" id="JACOOO010000004">
    <property type="protein sequence ID" value="MBC5628101.1"/>
    <property type="molecule type" value="Genomic_DNA"/>
</dbReference>
<feature type="transmembrane region" description="Helical" evidence="1">
    <location>
        <begin position="245"/>
        <end position="261"/>
    </location>
</feature>
<feature type="transmembrane region" description="Helical" evidence="1">
    <location>
        <begin position="371"/>
        <end position="391"/>
    </location>
</feature>
<gene>
    <name evidence="2" type="ORF">H8S20_04250</name>
</gene>
<dbReference type="Proteomes" id="UP000596929">
    <property type="component" value="Unassembled WGS sequence"/>
</dbReference>
<feature type="transmembrane region" description="Helical" evidence="1">
    <location>
        <begin position="398"/>
        <end position="419"/>
    </location>
</feature>
<accession>A0ABR7D9N9</accession>
<evidence type="ECO:0000313" key="3">
    <source>
        <dbReference type="Proteomes" id="UP000596929"/>
    </source>
</evidence>
<feature type="transmembrane region" description="Helical" evidence="1">
    <location>
        <begin position="20"/>
        <end position="39"/>
    </location>
</feature>
<reference evidence="2 3" key="1">
    <citation type="submission" date="2020-08" db="EMBL/GenBank/DDBJ databases">
        <title>Genome public.</title>
        <authorList>
            <person name="Liu C."/>
            <person name="Sun Q."/>
        </authorList>
    </citation>
    <scope>NUCLEOTIDE SEQUENCE [LARGE SCALE GENOMIC DNA]</scope>
    <source>
        <strain evidence="2 3">NSJ-6</strain>
    </source>
</reference>
<evidence type="ECO:0000256" key="1">
    <source>
        <dbReference type="SAM" id="Phobius"/>
    </source>
</evidence>
<keyword evidence="1" id="KW-0472">Membrane</keyword>
<feature type="transmembrane region" description="Helical" evidence="1">
    <location>
        <begin position="59"/>
        <end position="81"/>
    </location>
</feature>
<feature type="transmembrane region" description="Helical" evidence="1">
    <location>
        <begin position="101"/>
        <end position="121"/>
    </location>
</feature>
<protein>
    <submittedName>
        <fullName evidence="2">YjiH family protein</fullName>
    </submittedName>
</protein>
<evidence type="ECO:0000313" key="2">
    <source>
        <dbReference type="EMBL" id="MBC5628101.1"/>
    </source>
</evidence>
<name>A0ABR7D9N9_9CLOT</name>
<sequence>MQNYVENSNKSINIINLVKFILASSVGGFMFLAPISYQGSISTPIGILIDFVKANLSAVLPYIVVLGLISSTVLSILEYTFKPKFITESKFMTKVFATTPLYIITKVIATIITAMVFFNVGPEAIISADTGGTMLSLGSTLVAIALSLSYILPLLTDCGIMEFLGVITKKIVRPLFKVPGRASVDLITSWFGASNAAVILSREQYLSGFYTARETGIIMTNFSIVSIPFCFMIAGMLGIESMFPAFYLAISMVTLILALVLPRIKPLKSLPDTYYNDNKKLLSEDVPEGKSMFNFALEQSCERAEKFNIKDVIKSGNEIVVGMVFNLIPIVIAWGTIALILVEFTPIFTWISYPMGALLDLFGVEAAFQVAPATLVGFADMFIPALLITGVESVKTKFIIGVLSLVQIIYMTEVGAIIIQSDVPMGFKDLLIIFLERTIIAIPIIVLIANIVF</sequence>
<keyword evidence="3" id="KW-1185">Reference proteome</keyword>